<evidence type="ECO:0000313" key="3">
    <source>
        <dbReference type="Proteomes" id="UP000789405"/>
    </source>
</evidence>
<gene>
    <name evidence="2" type="ORF">DERYTH_LOCUS9281</name>
</gene>
<evidence type="ECO:0000313" key="2">
    <source>
        <dbReference type="EMBL" id="CAG8633742.1"/>
    </source>
</evidence>
<organism evidence="2 3">
    <name type="scientific">Dentiscutata erythropus</name>
    <dbReference type="NCBI Taxonomy" id="1348616"/>
    <lineage>
        <taxon>Eukaryota</taxon>
        <taxon>Fungi</taxon>
        <taxon>Fungi incertae sedis</taxon>
        <taxon>Mucoromycota</taxon>
        <taxon>Glomeromycotina</taxon>
        <taxon>Glomeromycetes</taxon>
        <taxon>Diversisporales</taxon>
        <taxon>Gigasporaceae</taxon>
        <taxon>Dentiscutata</taxon>
    </lineage>
</organism>
<accession>A0A9N9DFN6</accession>
<feature type="region of interest" description="Disordered" evidence="1">
    <location>
        <begin position="1"/>
        <end position="43"/>
    </location>
</feature>
<feature type="compositionally biased region" description="Basic residues" evidence="1">
    <location>
        <begin position="9"/>
        <end position="26"/>
    </location>
</feature>
<evidence type="ECO:0000256" key="1">
    <source>
        <dbReference type="SAM" id="MobiDB-lite"/>
    </source>
</evidence>
<comment type="caution">
    <text evidence="2">The sequence shown here is derived from an EMBL/GenBank/DDBJ whole genome shotgun (WGS) entry which is preliminary data.</text>
</comment>
<keyword evidence="3" id="KW-1185">Reference proteome</keyword>
<name>A0A9N9DFN6_9GLOM</name>
<proteinExistence type="predicted"/>
<protein>
    <submittedName>
        <fullName evidence="2">26097_t:CDS:1</fullName>
    </submittedName>
</protein>
<sequence length="61" mass="6922">MTCKSAITTRKKNKSYPKKNLSKKSQSKPIIISDSETEAVSNKKPKIKLESNNLNELEIEE</sequence>
<dbReference type="Proteomes" id="UP000789405">
    <property type="component" value="Unassembled WGS sequence"/>
</dbReference>
<reference evidence="2" key="1">
    <citation type="submission" date="2021-06" db="EMBL/GenBank/DDBJ databases">
        <authorList>
            <person name="Kallberg Y."/>
            <person name="Tangrot J."/>
            <person name="Rosling A."/>
        </authorList>
    </citation>
    <scope>NUCLEOTIDE SEQUENCE</scope>
    <source>
        <strain evidence="2">MA453B</strain>
    </source>
</reference>
<dbReference type="EMBL" id="CAJVPY010005032">
    <property type="protein sequence ID" value="CAG8633742.1"/>
    <property type="molecule type" value="Genomic_DNA"/>
</dbReference>
<dbReference type="AlphaFoldDB" id="A0A9N9DFN6"/>